<evidence type="ECO:0000313" key="8">
    <source>
        <dbReference type="EMBL" id="CAK1233898.1"/>
    </source>
</evidence>
<feature type="compositionally biased region" description="Polar residues" evidence="7">
    <location>
        <begin position="154"/>
        <end position="173"/>
    </location>
</feature>
<dbReference type="Gene3D" id="3.20.20.80">
    <property type="entry name" value="Glycosidases"/>
    <property type="match status" value="2"/>
</dbReference>
<evidence type="ECO:0000256" key="5">
    <source>
        <dbReference type="ARBA" id="ARBA00023295"/>
    </source>
</evidence>
<evidence type="ECO:0000256" key="6">
    <source>
        <dbReference type="RuleBase" id="RU361192"/>
    </source>
</evidence>
<dbReference type="InterPro" id="IPR018337">
    <property type="entry name" value="Cell_wall/Cho-bd_repeat"/>
</dbReference>
<sequence>MRFKMYKNGKYWAIGAATIAGIFGAVILQSNGVRASASDVSTVSNSQTVIGIQKSDQGLVDYSDTNGTKVVNNWATQENKTYYFGADGLAVTGLQTINQQQCYFNADQTLLVNSSVTVDGQVYQADSKGVLTKQEASSDATSTKSDATDAKSTNTDSQAANATQRNNLGSTSTDANAVADAYKNGTDTGASKLPAQVGKVDTVTSDTIKGVDLTSYQAEKSAGVTYYDFNGQKVDDTQLMNLLKANGVNYISLKVAVDPFDAQGHPYGEGVPSLQNAMKTAAIAKAAGLKVNITFLYSDAQTYDTTQKAPKNWPTDTDALNKKVQDYTTDSLSQLKAAGVTPDMVTLGNQINWLFMDKTDMPTIAGLLKTAADAVKSQDPSAEVAIGLGKPNQWWSSVLWQLDQSNVNYDVISANINPAWNSLDDIKAAKAAVLAVHKKFTVGSVTYPFTDQDSDGKVNDSLASDLLANKTGTISPQGQATYLQQLFSLVTSDGNNNGVGVAYGDATWIAVKPGNSAGWAANNEAANQYGTGWASKYAAGYISGADQYWGGNTQDNQALFDDQGKPLQSLTVFKQISDDNNQQTTPTVDPNAAKQDPYEFGGDTGLKEQNVNITKIDSMTNQAIRGVDISSYQSLKDAGVKFYDYNGNEVSLLKILHDEGVNYIRLRVWNDPKNAQGQGYGGGDNDADQDLKIAQEASQYGMKVLLDFHYSDFWADPAQQILPKAWAGHSQEQLVQDVYDYTSQTIKKFQDAGVDVGMVQIGNEITNGMMGQTTNRDAGGSYTGAWLDPEKSQKIVAYLNSASKAVRDSDPNALITIQLETPDLTKYDNIMSVLKAGNVDYDVLGSSYYPYWSVTAKSNTPETLASVQKMAMDKYGKLFAVMETAWVNSLKNADSTPNSIGEDQSDWQNTNAFPVGPQGQVDELTQLYQTVMSQANGLGAFYWEPAWIPTVAGWRYGDQDKANAEKYGTGWASSAAVGYFPDSKMYWQGKPAWGGSSWDNQGLFDIEGHPLQSLKFYKDAGNSNQEQLTRINFVDSDNNIIKTIYSKNLVGQNINISYPDLPGYAATDGSTAYTAEANVDGIKTVNIKVDRIYKEVSDGNKWHLVNTKTSQNQTGFQRLYDGRNVYYDQNGDMQYGQQNIDGKWYLFDKNTGAMQYGRQYIADQNKWVLYDRNDGTMQYGQQFDQNHWYLFDTMTGAMQYGRQYIADQNKWALYDRNDGTMQYGQQYDQGHWYLFDTMTGAMQYGRQYIADQKKWVLYDRNDGTMQYGQQYDQGRWYLFDTITGAMQYGRQYIADQKKWVLYDRNDGTMQYGQQSDQGHWYLFDTITGAMQYGRQYIADQKKWVLYDRNDGTMQYGEKQDQGNWYLFDTVTGAMQYGEHYLDGSKKWANYNEMTGILD</sequence>
<evidence type="ECO:0000256" key="4">
    <source>
        <dbReference type="ARBA" id="ARBA00022801"/>
    </source>
</evidence>
<dbReference type="Pfam" id="PF19258">
    <property type="entry name" value="KxYKxGKxW_sig"/>
    <property type="match status" value="1"/>
</dbReference>
<organism evidence="8 9">
    <name type="scientific">Fructobacillus tropaeoli</name>
    <dbReference type="NCBI Taxonomy" id="709323"/>
    <lineage>
        <taxon>Bacteria</taxon>
        <taxon>Bacillati</taxon>
        <taxon>Bacillota</taxon>
        <taxon>Bacilli</taxon>
        <taxon>Lactobacillales</taxon>
        <taxon>Lactobacillaceae</taxon>
        <taxon>Fructobacillus</taxon>
    </lineage>
</organism>
<protein>
    <recommendedName>
        <fullName evidence="6">Arabinogalactan endo-beta-1,4-galactanase</fullName>
        <ecNumber evidence="6">3.2.1.89</ecNumber>
    </recommendedName>
</protein>
<dbReference type="InterPro" id="IPR017853">
    <property type="entry name" value="GH"/>
</dbReference>
<accession>A0ABN9YN89</accession>
<dbReference type="RefSeq" id="WP_338347943.1">
    <property type="nucleotide sequence ID" value="NZ_CAUZLT010000002.1"/>
</dbReference>
<comment type="catalytic activity">
    <reaction evidence="6">
        <text>The enzyme specifically hydrolyzes (1-&gt;4)-beta-D-galactosidic linkages in type I arabinogalactans.</text>
        <dbReference type="EC" id="3.2.1.89"/>
    </reaction>
</comment>
<evidence type="ECO:0000256" key="7">
    <source>
        <dbReference type="SAM" id="MobiDB-lite"/>
    </source>
</evidence>
<dbReference type="GO" id="GO:0031218">
    <property type="term" value="F:arabinogalactan endo-1,4-beta-galactosidase activity"/>
    <property type="evidence" value="ECO:0007669"/>
    <property type="project" value="UniProtKB-EC"/>
</dbReference>
<keyword evidence="9" id="KW-1185">Reference proteome</keyword>
<feature type="region of interest" description="Disordered" evidence="7">
    <location>
        <begin position="129"/>
        <end position="173"/>
    </location>
</feature>
<dbReference type="EC" id="3.2.1.89" evidence="6"/>
<dbReference type="InterPro" id="IPR011683">
    <property type="entry name" value="Glyco_hydro_53"/>
</dbReference>
<comment type="similarity">
    <text evidence="1 6">Belongs to the glycosyl hydrolase 53 family.</text>
</comment>
<evidence type="ECO:0000256" key="3">
    <source>
        <dbReference type="ARBA" id="ARBA00022737"/>
    </source>
</evidence>
<dbReference type="Pfam" id="PF19127">
    <property type="entry name" value="Choline_bind_3"/>
    <property type="match status" value="1"/>
</dbReference>
<dbReference type="InterPro" id="IPR022263">
    <property type="entry name" value="KxYKxGKxW"/>
</dbReference>
<evidence type="ECO:0000256" key="2">
    <source>
        <dbReference type="ARBA" id="ARBA00022729"/>
    </source>
</evidence>
<evidence type="ECO:0000313" key="9">
    <source>
        <dbReference type="Proteomes" id="UP001314262"/>
    </source>
</evidence>
<evidence type="ECO:0000256" key="1">
    <source>
        <dbReference type="ARBA" id="ARBA00010687"/>
    </source>
</evidence>
<dbReference type="PANTHER" id="PTHR34983:SF2">
    <property type="entry name" value="ENDO-BETA-1,4-GALACTANASE"/>
    <property type="match status" value="1"/>
</dbReference>
<keyword evidence="5 6" id="KW-0326">Glycosidase</keyword>
<comment type="caution">
    <text evidence="8">The sequence shown here is derived from an EMBL/GenBank/DDBJ whole genome shotgun (WGS) entry which is preliminary data.</text>
</comment>
<name>A0ABN9YN89_9LACO</name>
<keyword evidence="2" id="KW-0732">Signal</keyword>
<dbReference type="Proteomes" id="UP001314262">
    <property type="component" value="Unassembled WGS sequence"/>
</dbReference>
<dbReference type="EMBL" id="CAUZLT010000002">
    <property type="protein sequence ID" value="CAK1233898.1"/>
    <property type="molecule type" value="Genomic_DNA"/>
</dbReference>
<keyword evidence="3" id="KW-0677">Repeat</keyword>
<keyword evidence="4 6" id="KW-0378">Hydrolase</keyword>
<dbReference type="Gene3D" id="2.10.270.10">
    <property type="entry name" value="Cholin Binding"/>
    <property type="match status" value="4"/>
</dbReference>
<feature type="compositionally biased region" description="Low complexity" evidence="7">
    <location>
        <begin position="137"/>
        <end position="153"/>
    </location>
</feature>
<dbReference type="SUPFAM" id="SSF69360">
    <property type="entry name" value="Cell wall binding repeat"/>
    <property type="match status" value="2"/>
</dbReference>
<dbReference type="PANTHER" id="PTHR34983">
    <property type="entry name" value="ARABINOGALACTAN ENDO-BETA-1,4-GALACTANASE A"/>
    <property type="match status" value="1"/>
</dbReference>
<reference evidence="8 9" key="1">
    <citation type="submission" date="2023-10" db="EMBL/GenBank/DDBJ databases">
        <authorList>
            <person name="Botero Cardona J."/>
        </authorList>
    </citation>
    <scope>NUCLEOTIDE SEQUENCE [LARGE SCALE GENOMIC DNA]</scope>
    <source>
        <strain evidence="8 9">R-53137</strain>
    </source>
</reference>
<dbReference type="Pfam" id="PF07745">
    <property type="entry name" value="Glyco_hydro_53"/>
    <property type="match status" value="2"/>
</dbReference>
<dbReference type="SUPFAM" id="SSF51445">
    <property type="entry name" value="(Trans)glycosidases"/>
    <property type="match status" value="2"/>
</dbReference>
<gene>
    <name evidence="8" type="ORF">R53137_KAKDMLNK_00482</name>
</gene>
<proteinExistence type="inferred from homology"/>